<dbReference type="InterPro" id="IPR025455">
    <property type="entry name" value="DUF4276"/>
</dbReference>
<dbReference type="Proteomes" id="UP000662185">
    <property type="component" value="Unassembled WGS sequence"/>
</dbReference>
<dbReference type="Pfam" id="PF14103">
    <property type="entry name" value="DUF4276"/>
    <property type="match status" value="1"/>
</dbReference>
<dbReference type="RefSeq" id="WP_190562363.1">
    <property type="nucleotide sequence ID" value="NZ_JACJQU010000011.1"/>
</dbReference>
<organism evidence="1 2">
    <name type="scientific">Anabaena sphaerica FACHB-251</name>
    <dbReference type="NCBI Taxonomy" id="2692883"/>
    <lineage>
        <taxon>Bacteria</taxon>
        <taxon>Bacillati</taxon>
        <taxon>Cyanobacteriota</taxon>
        <taxon>Cyanophyceae</taxon>
        <taxon>Nostocales</taxon>
        <taxon>Nostocaceae</taxon>
        <taxon>Anabaena</taxon>
    </lineage>
</organism>
<comment type="caution">
    <text evidence="1">The sequence shown here is derived from an EMBL/GenBank/DDBJ whole genome shotgun (WGS) entry which is preliminary data.</text>
</comment>
<accession>A0A926WL53</accession>
<protein>
    <submittedName>
        <fullName evidence="1">DUF4276 family protein</fullName>
    </submittedName>
</protein>
<sequence length="224" mass="25501">MTRETYMRILVYVEGTSDKSAMEALLAQLIEEKLNQGISIEFFAVKGNDNSRGGDAKKDLLTQTPIRAINILKNQQNSTVVIIPDLYPKNKGFPHETVAELAQGIFNNFEQALHNKGINDHRLKERFKIFCFKHDLEALILAAESELSSILGINTIPKTWTIPVEDQNHDVPPKRIVEEIFKNYGKRYKESIDAPRILGSARYQDIAARCPQAFQPFVQFLENL</sequence>
<evidence type="ECO:0000313" key="2">
    <source>
        <dbReference type="Proteomes" id="UP000662185"/>
    </source>
</evidence>
<dbReference type="AlphaFoldDB" id="A0A926WL53"/>
<keyword evidence="2" id="KW-1185">Reference proteome</keyword>
<name>A0A926WL53_9NOST</name>
<reference evidence="2" key="1">
    <citation type="journal article" date="2020" name="ISME J.">
        <title>Comparative genomics reveals insights into cyanobacterial evolution and habitat adaptation.</title>
        <authorList>
            <person name="Chen M.Y."/>
            <person name="Teng W.K."/>
            <person name="Zhao L."/>
            <person name="Hu C.X."/>
            <person name="Zhou Y.K."/>
            <person name="Han B.P."/>
            <person name="Song L.R."/>
            <person name="Shu W.S."/>
        </authorList>
    </citation>
    <scope>NUCLEOTIDE SEQUENCE [LARGE SCALE GENOMIC DNA]</scope>
    <source>
        <strain evidence="2">FACHB-251</strain>
    </source>
</reference>
<gene>
    <name evidence="1" type="ORF">H6G06_17350</name>
</gene>
<evidence type="ECO:0000313" key="1">
    <source>
        <dbReference type="EMBL" id="MBD2295198.1"/>
    </source>
</evidence>
<proteinExistence type="predicted"/>
<dbReference type="EMBL" id="JACJQU010000011">
    <property type="protein sequence ID" value="MBD2295198.1"/>
    <property type="molecule type" value="Genomic_DNA"/>
</dbReference>